<dbReference type="PANTHER" id="PTHR38101:SF1">
    <property type="entry name" value="UPF0307 PROTEIN YJGA"/>
    <property type="match status" value="1"/>
</dbReference>
<comment type="function">
    <text evidence="5">Member of a network of 50S ribosomal subunit biogenesis factors which assembles along the 30S-50S interface, preventing incorrect 23S rRNA structures from forming. Promotes peptidyl transferase center (PTC) maturation.</text>
</comment>
<keyword evidence="8" id="KW-1185">Reference proteome</keyword>
<evidence type="ECO:0000256" key="3">
    <source>
        <dbReference type="ARBA" id="ARBA00022730"/>
    </source>
</evidence>
<comment type="subcellular location">
    <subcellularLocation>
        <location evidence="5">Cytoplasm</location>
    </subcellularLocation>
    <text evidence="5">Associates with late stage pre-50S ribosomal subunits.</text>
</comment>
<evidence type="ECO:0000256" key="6">
    <source>
        <dbReference type="SAM" id="MobiDB-lite"/>
    </source>
</evidence>
<keyword evidence="3 5" id="KW-0699">rRNA-binding</keyword>
<dbReference type="CDD" id="cd16331">
    <property type="entry name" value="YjgA-like"/>
    <property type="match status" value="1"/>
</dbReference>
<dbReference type="SUPFAM" id="SSF158710">
    <property type="entry name" value="PSPTO4464-like"/>
    <property type="match status" value="1"/>
</dbReference>
<dbReference type="NCBIfam" id="NF003593">
    <property type="entry name" value="PRK05255.1-1"/>
    <property type="match status" value="1"/>
</dbReference>
<gene>
    <name evidence="7" type="primary">yjgA</name>
    <name evidence="5" type="synonym">darP</name>
    <name evidence="7" type="ORF">ABXR19_12785</name>
</gene>
<comment type="similarity">
    <text evidence="5">Belongs to the DarP family.</text>
</comment>
<evidence type="ECO:0000256" key="1">
    <source>
        <dbReference type="ARBA" id="ARBA00022490"/>
    </source>
</evidence>
<feature type="compositionally biased region" description="Basic and acidic residues" evidence="6">
    <location>
        <begin position="169"/>
        <end position="184"/>
    </location>
</feature>
<comment type="caution">
    <text evidence="7">The sequence shown here is derived from an EMBL/GenBank/DDBJ whole genome shotgun (WGS) entry which is preliminary data.</text>
</comment>
<dbReference type="InterPro" id="IPR023153">
    <property type="entry name" value="DarP_sf"/>
</dbReference>
<keyword evidence="4 5" id="KW-0694">RNA-binding</keyword>
<sequence length="202" mass="23276">MTPKNDIDDDSYFVSKSQKKRDMDALQDLGKTLTEYSVARLKKIPMSENLREALTEMARITANGARARQLQYIGRLMRNEDAEPIRAGLAALTGKSHVETARMHRLEALRDRFLEDETMLTEIGNLYPAADLHRMRQLRRNAIKERAENKPPKAYREIFQILREFEDGGIKTDHPHHNSKDEAHGHHHHAEHAPAKDHDADE</sequence>
<dbReference type="RefSeq" id="WP_354601533.1">
    <property type="nucleotide sequence ID" value="NZ_JBEWZI010000013.1"/>
</dbReference>
<feature type="region of interest" description="Disordered" evidence="6">
    <location>
        <begin position="169"/>
        <end position="202"/>
    </location>
</feature>
<organism evidence="7 8">
    <name type="scientific">Uliginosibacterium flavum</name>
    <dbReference type="NCBI Taxonomy" id="1396831"/>
    <lineage>
        <taxon>Bacteria</taxon>
        <taxon>Pseudomonadati</taxon>
        <taxon>Pseudomonadota</taxon>
        <taxon>Betaproteobacteria</taxon>
        <taxon>Rhodocyclales</taxon>
        <taxon>Zoogloeaceae</taxon>
        <taxon>Uliginosibacterium</taxon>
    </lineage>
</organism>
<proteinExistence type="inferred from homology"/>
<accession>A0ABV2TMC3</accession>
<dbReference type="PANTHER" id="PTHR38101">
    <property type="entry name" value="UPF0307 PROTEIN YJGA"/>
    <property type="match status" value="1"/>
</dbReference>
<evidence type="ECO:0000256" key="4">
    <source>
        <dbReference type="ARBA" id="ARBA00022884"/>
    </source>
</evidence>
<dbReference type="Gene3D" id="1.10.60.30">
    <property type="entry name" value="PSPTO4464-like domains"/>
    <property type="match status" value="2"/>
</dbReference>
<dbReference type="InterPro" id="IPR006839">
    <property type="entry name" value="DarP"/>
</dbReference>
<keyword evidence="1 5" id="KW-0963">Cytoplasm</keyword>
<name>A0ABV2TMC3_9RHOO</name>
<feature type="compositionally biased region" description="Basic and acidic residues" evidence="6">
    <location>
        <begin position="191"/>
        <end position="202"/>
    </location>
</feature>
<evidence type="ECO:0000313" key="7">
    <source>
        <dbReference type="EMBL" id="MET7015071.1"/>
    </source>
</evidence>
<keyword evidence="2 5" id="KW-0690">Ribosome biogenesis</keyword>
<dbReference type="Pfam" id="PF04751">
    <property type="entry name" value="DarP"/>
    <property type="match status" value="1"/>
</dbReference>
<dbReference type="Proteomes" id="UP001549691">
    <property type="component" value="Unassembled WGS sequence"/>
</dbReference>
<reference evidence="7 8" key="1">
    <citation type="submission" date="2024-07" db="EMBL/GenBank/DDBJ databases">
        <title>Uliginosibacterium flavum JJ3220;KACC:17644.</title>
        <authorList>
            <person name="Kim M.K."/>
        </authorList>
    </citation>
    <scope>NUCLEOTIDE SEQUENCE [LARGE SCALE GENOMIC DNA]</scope>
    <source>
        <strain evidence="7 8">KACC:17644</strain>
    </source>
</reference>
<evidence type="ECO:0000256" key="2">
    <source>
        <dbReference type="ARBA" id="ARBA00022517"/>
    </source>
</evidence>
<evidence type="ECO:0000256" key="5">
    <source>
        <dbReference type="HAMAP-Rule" id="MF_00765"/>
    </source>
</evidence>
<dbReference type="HAMAP" id="MF_00765">
    <property type="entry name" value="DarP"/>
    <property type="match status" value="1"/>
</dbReference>
<protein>
    <recommendedName>
        <fullName evidence="5">Dual-action ribosomal maturation protein DarP</fullName>
    </recommendedName>
    <alternativeName>
        <fullName evidence="5">Large ribosomal subunit assembly factor DarP</fullName>
    </alternativeName>
</protein>
<evidence type="ECO:0000313" key="8">
    <source>
        <dbReference type="Proteomes" id="UP001549691"/>
    </source>
</evidence>
<dbReference type="EMBL" id="JBEWZI010000013">
    <property type="protein sequence ID" value="MET7015071.1"/>
    <property type="molecule type" value="Genomic_DNA"/>
</dbReference>